<keyword evidence="2" id="KW-1185">Reference proteome</keyword>
<dbReference type="EMBL" id="JSUQ01000006">
    <property type="protein sequence ID" value="KHQ53588.1"/>
    <property type="molecule type" value="Genomic_DNA"/>
</dbReference>
<reference evidence="1 2" key="1">
    <citation type="submission" date="2014-10" db="EMBL/GenBank/DDBJ databases">
        <title>Genome sequence of Ponticoccus sp. strain UMTAT08 isolated from clonal culture of toxic dinoflagellate Alexandrium tamiyavanichii.</title>
        <authorList>
            <person name="Gan H.Y."/>
            <person name="Muhd D.-D."/>
            <person name="Mohd Noor M.E."/>
            <person name="Yeong Y.S."/>
            <person name="Usup G."/>
        </authorList>
    </citation>
    <scope>NUCLEOTIDE SEQUENCE [LARGE SCALE GENOMIC DNA]</scope>
    <source>
        <strain evidence="1 2">UMTAT08</strain>
    </source>
</reference>
<evidence type="ECO:0000313" key="2">
    <source>
        <dbReference type="Proteomes" id="UP000030960"/>
    </source>
</evidence>
<evidence type="ECO:0008006" key="3">
    <source>
        <dbReference type="Google" id="ProtNLM"/>
    </source>
</evidence>
<proteinExistence type="predicted"/>
<organism evidence="1 2">
    <name type="scientific">Mameliella alba</name>
    <dbReference type="NCBI Taxonomy" id="561184"/>
    <lineage>
        <taxon>Bacteria</taxon>
        <taxon>Pseudomonadati</taxon>
        <taxon>Pseudomonadota</taxon>
        <taxon>Alphaproteobacteria</taxon>
        <taxon>Rhodobacterales</taxon>
        <taxon>Roseobacteraceae</taxon>
        <taxon>Mameliella</taxon>
    </lineage>
</organism>
<gene>
    <name evidence="1" type="ORF">OA50_01575</name>
</gene>
<dbReference type="AlphaFoldDB" id="A0A0B3S3P2"/>
<protein>
    <recommendedName>
        <fullName evidence="3">SnoaL-like domain-containing protein</fullName>
    </recommendedName>
</protein>
<sequence>MPDRDDLNAKSIYDDLLHRAQGVIRTRDFDGYQGVFDLPFRLVNLDAAHVFSTPDDLRMIFETIQHRIFCLNLSSYFAVCLDAQRIDETTIVATHETRMITENLLVGDPVPSVAVLKHVRGQWLLTEVWNFRPDRFGTSFLRVEQETRPAAQWIAMQARVYGALGGRTGVSAVR</sequence>
<comment type="caution">
    <text evidence="1">The sequence shown here is derived from an EMBL/GenBank/DDBJ whole genome shotgun (WGS) entry which is preliminary data.</text>
</comment>
<name>A0A0B3S3P2_9RHOB</name>
<dbReference type="Proteomes" id="UP000030960">
    <property type="component" value="Unassembled WGS sequence"/>
</dbReference>
<evidence type="ECO:0000313" key="1">
    <source>
        <dbReference type="EMBL" id="KHQ53588.1"/>
    </source>
</evidence>
<accession>A0A0B3S3P2</accession>
<dbReference type="RefSeq" id="WP_043139503.1">
    <property type="nucleotide sequence ID" value="NZ_JSUQ01000006.1"/>
</dbReference>
<dbReference type="STRING" id="561184.SAMN05216376_101262"/>